<evidence type="ECO:0000256" key="3">
    <source>
        <dbReference type="ARBA" id="ARBA00022741"/>
    </source>
</evidence>
<evidence type="ECO:0000259" key="8">
    <source>
        <dbReference type="Pfam" id="PF06414"/>
    </source>
</evidence>
<comment type="catalytic activity">
    <reaction evidence="6">
        <text>UDP-N-acetyl-alpha-D-glucosamine + ATP = UDP-N-acetyl-alpha-D-glucosamine 3'-phosphate + ADP + H(+)</text>
        <dbReference type="Rhea" id="RHEA:32671"/>
        <dbReference type="ChEBI" id="CHEBI:15378"/>
        <dbReference type="ChEBI" id="CHEBI:30616"/>
        <dbReference type="ChEBI" id="CHEBI:57705"/>
        <dbReference type="ChEBI" id="CHEBI:64353"/>
        <dbReference type="ChEBI" id="CHEBI:456216"/>
        <dbReference type="EC" id="2.7.1.176"/>
    </reaction>
</comment>
<dbReference type="SUPFAM" id="SSF52540">
    <property type="entry name" value="P-loop containing nucleoside triphosphate hydrolases"/>
    <property type="match status" value="1"/>
</dbReference>
<name>A0A841DEA1_9ACTN</name>
<evidence type="ECO:0000313" key="10">
    <source>
        <dbReference type="Proteomes" id="UP000558997"/>
    </source>
</evidence>
<proteinExistence type="inferred from homology"/>
<dbReference type="GO" id="GO:0005524">
    <property type="term" value="F:ATP binding"/>
    <property type="evidence" value="ECO:0007669"/>
    <property type="project" value="UniProtKB-KW"/>
</dbReference>
<gene>
    <name evidence="9" type="ORF">HDA44_000173</name>
</gene>
<comment type="caution">
    <text evidence="9">The sequence shown here is derived from an EMBL/GenBank/DDBJ whole genome shotgun (WGS) entry which is preliminary data.</text>
</comment>
<sequence length="374" mass="40855">MSAGPSGRSSGTGHDPALTLAEEAAVRNRRLSQITPRVVPIRLPGQRPFLLVIGGQPAAGKSTIQELIQAALGSDRVAVYDRDDDPPAHPRFDANMRANGLGGNLVIAQSLPEDLRDHLLDNLRAQQCDVIASSPLQSEAATDFWVDGFRPHGYRMAAVFIATNEANSLLGMADRYQRSKDTVGFGRWLAKQLHDNAFAGMPDAAHAAEIFAKFDDIYVVDRDGNVLYENHRDDLGLMPPPHGARQTILDERDRPPTPAENEYFLSTATPLLNRTDLEPPVRHVVETAMRLHSARPAPQTLNRGQENRLDRRLMELHRMTNSGLLVPTSIPRQPNPNSPGSTGQAPGPDGGRTRPVPGNESQVRGTPGHEPRGR</sequence>
<reference evidence="9 10" key="1">
    <citation type="submission" date="2020-08" db="EMBL/GenBank/DDBJ databases">
        <title>Sequencing the genomes of 1000 actinobacteria strains.</title>
        <authorList>
            <person name="Klenk H.-P."/>
        </authorList>
    </citation>
    <scope>NUCLEOTIDE SEQUENCE [LARGE SCALE GENOMIC DNA]</scope>
    <source>
        <strain evidence="9 10">DSM 17294</strain>
    </source>
</reference>
<evidence type="ECO:0000256" key="6">
    <source>
        <dbReference type="ARBA" id="ARBA00048178"/>
    </source>
</evidence>
<keyword evidence="4" id="KW-0067">ATP-binding</keyword>
<organism evidence="9 10">
    <name type="scientific">Kribbella solani</name>
    <dbReference type="NCBI Taxonomy" id="236067"/>
    <lineage>
        <taxon>Bacteria</taxon>
        <taxon>Bacillati</taxon>
        <taxon>Actinomycetota</taxon>
        <taxon>Actinomycetes</taxon>
        <taxon>Propionibacteriales</taxon>
        <taxon>Kribbellaceae</taxon>
        <taxon>Kribbella</taxon>
    </lineage>
</organism>
<keyword evidence="3" id="KW-0547">Nucleotide-binding</keyword>
<evidence type="ECO:0000256" key="7">
    <source>
        <dbReference type="SAM" id="MobiDB-lite"/>
    </source>
</evidence>
<evidence type="ECO:0000256" key="1">
    <source>
        <dbReference type="ARBA" id="ARBA00009104"/>
    </source>
</evidence>
<feature type="domain" description="Zeta toxin" evidence="8">
    <location>
        <begin position="45"/>
        <end position="232"/>
    </location>
</feature>
<dbReference type="InterPro" id="IPR027417">
    <property type="entry name" value="P-loop_NTPase"/>
</dbReference>
<keyword evidence="10" id="KW-1185">Reference proteome</keyword>
<feature type="region of interest" description="Disordered" evidence="7">
    <location>
        <begin position="323"/>
        <end position="374"/>
    </location>
</feature>
<dbReference type="Gene3D" id="3.40.50.300">
    <property type="entry name" value="P-loop containing nucleotide triphosphate hydrolases"/>
    <property type="match status" value="1"/>
</dbReference>
<dbReference type="RefSeq" id="WP_184830491.1">
    <property type="nucleotide sequence ID" value="NZ_BAAAVN010000034.1"/>
</dbReference>
<dbReference type="Pfam" id="PF06414">
    <property type="entry name" value="Zeta_toxin"/>
    <property type="match status" value="1"/>
</dbReference>
<protein>
    <recommendedName>
        <fullName evidence="5">UDP-N-acetylglucosamine kinase</fullName>
        <ecNumber evidence="2">2.7.1.176</ecNumber>
    </recommendedName>
    <alternativeName>
        <fullName evidence="5">UDP-N-acetylglucosamine kinase</fullName>
    </alternativeName>
</protein>
<evidence type="ECO:0000256" key="4">
    <source>
        <dbReference type="ARBA" id="ARBA00022840"/>
    </source>
</evidence>
<dbReference type="EMBL" id="JACHNF010000001">
    <property type="protein sequence ID" value="MBB5976832.1"/>
    <property type="molecule type" value="Genomic_DNA"/>
</dbReference>
<dbReference type="GO" id="GO:0016301">
    <property type="term" value="F:kinase activity"/>
    <property type="evidence" value="ECO:0007669"/>
    <property type="project" value="InterPro"/>
</dbReference>
<dbReference type="AlphaFoldDB" id="A0A841DEA1"/>
<comment type="similarity">
    <text evidence="1">Belongs to the zeta toxin family.</text>
</comment>
<evidence type="ECO:0000256" key="5">
    <source>
        <dbReference type="ARBA" id="ARBA00032897"/>
    </source>
</evidence>
<dbReference type="InterPro" id="IPR010488">
    <property type="entry name" value="Zeta_toxin_domain"/>
</dbReference>
<evidence type="ECO:0000256" key="2">
    <source>
        <dbReference type="ARBA" id="ARBA00011963"/>
    </source>
</evidence>
<evidence type="ECO:0000313" key="9">
    <source>
        <dbReference type="EMBL" id="MBB5976832.1"/>
    </source>
</evidence>
<accession>A0A841DEA1</accession>
<dbReference type="EC" id="2.7.1.176" evidence="2"/>
<dbReference type="Proteomes" id="UP000558997">
    <property type="component" value="Unassembled WGS sequence"/>
</dbReference>